<dbReference type="Proteomes" id="UP001583280">
    <property type="component" value="Unassembled WGS sequence"/>
</dbReference>
<organism evidence="5 6">
    <name type="scientific">Ceratocystis pirilliformis</name>
    <dbReference type="NCBI Taxonomy" id="259994"/>
    <lineage>
        <taxon>Eukaryota</taxon>
        <taxon>Fungi</taxon>
        <taxon>Dikarya</taxon>
        <taxon>Ascomycota</taxon>
        <taxon>Pezizomycotina</taxon>
        <taxon>Sordariomycetes</taxon>
        <taxon>Hypocreomycetidae</taxon>
        <taxon>Microascales</taxon>
        <taxon>Ceratocystidaceae</taxon>
        <taxon>Ceratocystis</taxon>
    </lineage>
</organism>
<dbReference type="InterPro" id="IPR011993">
    <property type="entry name" value="PH-like_dom_sf"/>
</dbReference>
<proteinExistence type="inferred from homology"/>
<comment type="similarity">
    <text evidence="1">Belongs to the SIN1 family.</text>
</comment>
<dbReference type="InterPro" id="IPR031313">
    <property type="entry name" value="Sin1_PH_dom"/>
</dbReference>
<feature type="region of interest" description="Disordered" evidence="2">
    <location>
        <begin position="248"/>
        <end position="321"/>
    </location>
</feature>
<feature type="compositionally biased region" description="Low complexity" evidence="2">
    <location>
        <begin position="161"/>
        <end position="198"/>
    </location>
</feature>
<feature type="compositionally biased region" description="Acidic residues" evidence="2">
    <location>
        <begin position="119"/>
        <end position="135"/>
    </location>
</feature>
<evidence type="ECO:0000256" key="2">
    <source>
        <dbReference type="SAM" id="MobiDB-lite"/>
    </source>
</evidence>
<feature type="region of interest" description="Disordered" evidence="2">
    <location>
        <begin position="82"/>
        <end position="228"/>
    </location>
</feature>
<evidence type="ECO:0000313" key="6">
    <source>
        <dbReference type="Proteomes" id="UP001583280"/>
    </source>
</evidence>
<feature type="compositionally biased region" description="Polar residues" evidence="2">
    <location>
        <begin position="252"/>
        <end position="265"/>
    </location>
</feature>
<dbReference type="EMBL" id="JAWDJO010000096">
    <property type="protein sequence ID" value="KAL1894124.1"/>
    <property type="molecule type" value="Genomic_DNA"/>
</dbReference>
<reference evidence="5 6" key="1">
    <citation type="journal article" date="2024" name="IMA Fungus">
        <title>IMA Genome - F19 : A genome assembly and annotation guide to empower mycologists, including annotated draft genome sequences of Ceratocystis pirilliformis, Diaporthe australafricana, Fusarium ophioides, Paecilomyces lecythidis, and Sporothrix stenoceras.</title>
        <authorList>
            <person name="Aylward J."/>
            <person name="Wilson A.M."/>
            <person name="Visagie C.M."/>
            <person name="Spraker J."/>
            <person name="Barnes I."/>
            <person name="Buitendag C."/>
            <person name="Ceriani C."/>
            <person name="Del Mar Angel L."/>
            <person name="du Plessis D."/>
            <person name="Fuchs T."/>
            <person name="Gasser K."/>
            <person name="Kramer D."/>
            <person name="Li W."/>
            <person name="Munsamy K."/>
            <person name="Piso A."/>
            <person name="Price J.L."/>
            <person name="Sonnekus B."/>
            <person name="Thomas C."/>
            <person name="van der Nest A."/>
            <person name="van Dijk A."/>
            <person name="van Heerden A."/>
            <person name="van Vuuren N."/>
            <person name="Yilmaz N."/>
            <person name="Duong T.A."/>
            <person name="van der Merwe N.A."/>
            <person name="Wingfield M.J."/>
            <person name="Wingfield B.D."/>
        </authorList>
    </citation>
    <scope>NUCLEOTIDE SEQUENCE [LARGE SCALE GENOMIC DNA]</scope>
    <source>
        <strain evidence="5 6">CMW 12675</strain>
    </source>
</reference>
<evidence type="ECO:0000259" key="3">
    <source>
        <dbReference type="Pfam" id="PF16978"/>
    </source>
</evidence>
<keyword evidence="5" id="KW-0808">Transferase</keyword>
<feature type="compositionally biased region" description="Acidic residues" evidence="2">
    <location>
        <begin position="268"/>
        <end position="282"/>
    </location>
</feature>
<keyword evidence="5" id="KW-0418">Kinase</keyword>
<dbReference type="Pfam" id="PF16978">
    <property type="entry name" value="CRIM"/>
    <property type="match status" value="1"/>
</dbReference>
<dbReference type="InterPro" id="IPR031567">
    <property type="entry name" value="CRIM_dom"/>
</dbReference>
<dbReference type="PANTHER" id="PTHR13335">
    <property type="entry name" value="TARGET OF RAPAMYCIN COMPLEX 2 SUBUNIT MAPKAP1"/>
    <property type="match status" value="1"/>
</dbReference>
<feature type="domain" description="CRIM" evidence="3">
    <location>
        <begin position="364"/>
        <end position="538"/>
    </location>
</feature>
<gene>
    <name evidence="5" type="primary">AVO1</name>
    <name evidence="5" type="ORF">Cpir12675_003812</name>
</gene>
<accession>A0ABR3Z3P6</accession>
<feature type="region of interest" description="Disordered" evidence="2">
    <location>
        <begin position="533"/>
        <end position="580"/>
    </location>
</feature>
<sequence>MSVMQTEDLVAYQLRTSYLDEIADGVGERLITLNDGFLNTGPFKATGWKANPTHVKRTYSPPIPTAIASEYFQAPRAVGHTLEDEPDVFGPQGGMESSAVTPIAGPKRRRGRGHRPPDQEEDSSDLSDDSEDEADPTAQSGQHKEHRREPSQIKFTKMPVRSRAGSSPSQSSSLRPPMMPVAASPRASLSSPLSAARRGSQSALETVVERARRDTVTSSEVSSENELDTMQRQRAVAAVAAVVVARAKAMKPQSQTQKKQLQISSLHEDEDEDDDDDDDDSDASSARFPDTLDSVSILDTVDNPMQVNPPASPTTQLVGTPPRKFMRRSTIRRSPAPVISRVLTALPPARPISAIRPLSMIQPKSLLSEALKKKTSGVPFARFANLSGQGERKPPFCVRIFAPFSNQSSTPFDVQIRRDVSDDTGSSKPVTVAQLIGLSLLRYIEEKREPPLPENKMGVNWWTLRMMEDGEVDDDFPPLERTKPLASFVTANNGPGSGGAGVGGAGGGGGVRGRGRANSAHYDDFALVMASDSERRDNLQQTAEYADEEADIDDALGVGSPTSNKPPEPAAPPPPPPAYMPPAYINPLLTTTFRNQNIIPADAPQAPASSNRMRGQHKLLRIYILTSDIAASQLVTVDVTTDMYLAEVLDIVCQKRQLDQANHILKIPGSGAVARLDRPVASLGNVSDLELYRRRFATDGPLTSSGSPTSASPKVLPLVESSQHSRRAKKQFMGIHPLTREALKQDELGSANYKKYTVWRKQTMRLVGTSERSLVIDGEYIHIIPAAGASGKTTTVHFSNAVGCKVLRKHPTNLKLMVYKGTESKRYDFEAKSAEEASEIVIELKKGIAPYLEGP</sequence>
<dbReference type="PANTHER" id="PTHR13335:SF1">
    <property type="entry name" value="TARGET OF RAPAMYCIN COMPLEX 2 SUBUNIT MAPKAP1"/>
    <property type="match status" value="1"/>
</dbReference>
<dbReference type="GO" id="GO:0016301">
    <property type="term" value="F:kinase activity"/>
    <property type="evidence" value="ECO:0007669"/>
    <property type="project" value="UniProtKB-KW"/>
</dbReference>
<evidence type="ECO:0000313" key="5">
    <source>
        <dbReference type="EMBL" id="KAL1894124.1"/>
    </source>
</evidence>
<comment type="caution">
    <text evidence="5">The sequence shown here is derived from an EMBL/GenBank/DDBJ whole genome shotgun (WGS) entry which is preliminary data.</text>
</comment>
<dbReference type="InterPro" id="IPR008828">
    <property type="entry name" value="Sin1/Avo1"/>
</dbReference>
<evidence type="ECO:0000259" key="4">
    <source>
        <dbReference type="Pfam" id="PF16979"/>
    </source>
</evidence>
<evidence type="ECO:0000256" key="1">
    <source>
        <dbReference type="ARBA" id="ARBA00009407"/>
    </source>
</evidence>
<dbReference type="Pfam" id="PF16979">
    <property type="entry name" value="SIN1_PH"/>
    <property type="match status" value="1"/>
</dbReference>
<feature type="compositionally biased region" description="Acidic residues" evidence="2">
    <location>
        <begin position="545"/>
        <end position="554"/>
    </location>
</feature>
<dbReference type="Gene3D" id="3.10.20.90">
    <property type="entry name" value="Phosphatidylinositol 3-kinase Catalytic Subunit, Chain A, domain 1"/>
    <property type="match status" value="1"/>
</dbReference>
<feature type="domain" description="SIN1-type PH" evidence="4">
    <location>
        <begin position="752"/>
        <end position="848"/>
    </location>
</feature>
<protein>
    <submittedName>
        <fullName evidence="5">Component of a membrane-bound complex containing the Tor2p kinase</fullName>
    </submittedName>
</protein>
<keyword evidence="6" id="KW-1185">Reference proteome</keyword>
<dbReference type="Gene3D" id="2.30.29.30">
    <property type="entry name" value="Pleckstrin-homology domain (PH domain)/Phosphotyrosine-binding domain (PTB)"/>
    <property type="match status" value="1"/>
</dbReference>
<name>A0ABR3Z3P6_9PEZI</name>
<feature type="compositionally biased region" description="Pro residues" evidence="2">
    <location>
        <begin position="564"/>
        <end position="580"/>
    </location>
</feature>